<dbReference type="Pfam" id="PF00251">
    <property type="entry name" value="Glyco_hydro_32N"/>
    <property type="match status" value="1"/>
</dbReference>
<gene>
    <name evidence="12" type="ORF">G7058_01505</name>
</gene>
<dbReference type="InterPro" id="IPR006232">
    <property type="entry name" value="Suc6P_hydrolase"/>
</dbReference>
<proteinExistence type="inferred from homology"/>
<protein>
    <recommendedName>
        <fullName evidence="4 8">Sucrose-6-phosphate hydrolase</fullName>
        <ecNumber evidence="3 8">3.2.1.26</ecNumber>
    </recommendedName>
    <alternativeName>
        <fullName evidence="7 9">Invertase</fullName>
    </alternativeName>
</protein>
<comment type="pathway">
    <text evidence="1 9">Glycan biosynthesis; sucrose metabolism.</text>
</comment>
<comment type="catalytic activity">
    <reaction evidence="8">
        <text>Hydrolysis of terminal non-reducing beta-D-fructofuranoside residues in beta-D-fructofuranosides.</text>
        <dbReference type="EC" id="3.2.1.26"/>
    </reaction>
</comment>
<evidence type="ECO:0000259" key="11">
    <source>
        <dbReference type="Pfam" id="PF08244"/>
    </source>
</evidence>
<feature type="domain" description="Glycosyl hydrolase family 32 N-terminal" evidence="10">
    <location>
        <begin position="16"/>
        <end position="319"/>
    </location>
</feature>
<dbReference type="SUPFAM" id="SSF49899">
    <property type="entry name" value="Concanavalin A-like lectins/glucanases"/>
    <property type="match status" value="1"/>
</dbReference>
<dbReference type="SMART" id="SM00640">
    <property type="entry name" value="Glyco_32"/>
    <property type="match status" value="1"/>
</dbReference>
<sequence length="460" mass="52979">MLDGVVAQSKYPLAYHITPLHGLLNDPNGLVQFNGKYHVFYQWNPTGTKHINKNWGHMVSDNMVDWERREIALAPSEYYDKDGIYSGSAVVKDDVLYLFYTGNVIEEDGTKKSYQCYATSADGLTFEKNGPLFAHPEGFTRHVRDPKVWYSQPDDKWFLLLGAQTDDLKGTAIWYASDDLREWNYLGEILPADGKAYMWECPDLFQIDDQWVCLLSPQGLKAKGDQFQNIYHSVYFPVEKTGSKFQLADEPMTEIDWGFEFYAPQTFEADDGRRILFAWMGVMEPAVEQAVPTIAEGWIHNLTIPRELKFEKGKLKQIPVVELALLRKNKTTYALTEPWLVASDEYAYELVMNIEAEASFTLVLKEDTKLYYDVLEKSFTLERRNWLTNQPETRKTLVDEQLKDVRIFIDGSSIEIFANDGTIVASARFFEEGPFVMRYDGELNGQVDIYELAHKKPLSE</sequence>
<comment type="similarity">
    <text evidence="2 8">Belongs to the glycosyl hydrolase 32 family.</text>
</comment>
<feature type="domain" description="Glycosyl hydrolase family 32 C-terminal" evidence="11">
    <location>
        <begin position="341"/>
        <end position="431"/>
    </location>
</feature>
<evidence type="ECO:0000256" key="7">
    <source>
        <dbReference type="ARBA" id="ARBA00033367"/>
    </source>
</evidence>
<dbReference type="InterPro" id="IPR001362">
    <property type="entry name" value="Glyco_hydro_32"/>
</dbReference>
<keyword evidence="6 8" id="KW-0326">Glycosidase</keyword>
<evidence type="ECO:0000313" key="12">
    <source>
        <dbReference type="EMBL" id="QIK50838.1"/>
    </source>
</evidence>
<dbReference type="Gene3D" id="2.115.10.20">
    <property type="entry name" value="Glycosyl hydrolase domain, family 43"/>
    <property type="match status" value="1"/>
</dbReference>
<keyword evidence="13" id="KW-1185">Reference proteome</keyword>
<reference evidence="12 13" key="1">
    <citation type="journal article" date="2017" name="Int. J. Syst. Evol. Microbiol.">
        <title>Jeotgalibaca porci sp. nov. and Jeotgalibaca arthritidis sp. nov., isolated from pigs, and emended description of the genus Jeotgalibaca.</title>
        <authorList>
            <person name="Zamora L."/>
            <person name="Perez-Sancho M."/>
            <person name="Dominguez L."/>
            <person name="Fernandez-Garayzabal J.F."/>
            <person name="Vela A.I."/>
        </authorList>
    </citation>
    <scope>NUCLEOTIDE SEQUENCE [LARGE SCALE GENOMIC DNA]</scope>
    <source>
        <strain evidence="12 13">CCUG 69148</strain>
    </source>
</reference>
<comment type="function">
    <text evidence="9">Enables the bacterium to metabolize sucrose as a sole carbon source.</text>
</comment>
<evidence type="ECO:0000256" key="6">
    <source>
        <dbReference type="ARBA" id="ARBA00023295"/>
    </source>
</evidence>
<dbReference type="PANTHER" id="PTHR43101">
    <property type="entry name" value="BETA-FRUCTOSIDASE"/>
    <property type="match status" value="1"/>
</dbReference>
<dbReference type="InterPro" id="IPR018053">
    <property type="entry name" value="Glyco_hydro_32_AS"/>
</dbReference>
<evidence type="ECO:0000313" key="13">
    <source>
        <dbReference type="Proteomes" id="UP000501830"/>
    </source>
</evidence>
<dbReference type="GO" id="GO:0005737">
    <property type="term" value="C:cytoplasm"/>
    <property type="evidence" value="ECO:0007669"/>
    <property type="project" value="UniProtKB-SubCell"/>
</dbReference>
<dbReference type="Gene3D" id="2.60.120.560">
    <property type="entry name" value="Exo-inulinase, domain 1"/>
    <property type="match status" value="1"/>
</dbReference>
<dbReference type="InterPro" id="IPR013148">
    <property type="entry name" value="Glyco_hydro_32_N"/>
</dbReference>
<dbReference type="CDD" id="cd18623">
    <property type="entry name" value="GH32_ScrB-like"/>
    <property type="match status" value="1"/>
</dbReference>
<dbReference type="Pfam" id="PF08244">
    <property type="entry name" value="Glyco_hydro_32C"/>
    <property type="match status" value="1"/>
</dbReference>
<dbReference type="GeneID" id="94551933"/>
<dbReference type="PANTHER" id="PTHR43101:SF1">
    <property type="entry name" value="BETA-FRUCTOSIDASE"/>
    <property type="match status" value="1"/>
</dbReference>
<organism evidence="12 13">
    <name type="scientific">Jeotgalibaca porci</name>
    <dbReference type="NCBI Taxonomy" id="1868793"/>
    <lineage>
        <taxon>Bacteria</taxon>
        <taxon>Bacillati</taxon>
        <taxon>Bacillota</taxon>
        <taxon>Bacilli</taxon>
        <taxon>Lactobacillales</taxon>
        <taxon>Carnobacteriaceae</taxon>
        <taxon>Jeotgalibaca</taxon>
    </lineage>
</organism>
<dbReference type="InterPro" id="IPR013189">
    <property type="entry name" value="Glyco_hydro_32_C"/>
</dbReference>
<keyword evidence="9" id="KW-0963">Cytoplasm</keyword>
<keyword evidence="9" id="KW-0119">Carbohydrate metabolism</keyword>
<dbReference type="EMBL" id="CP049889">
    <property type="protein sequence ID" value="QIK50838.1"/>
    <property type="molecule type" value="Genomic_DNA"/>
</dbReference>
<dbReference type="InterPro" id="IPR023296">
    <property type="entry name" value="Glyco_hydro_beta-prop_sf"/>
</dbReference>
<dbReference type="RefSeq" id="WP_166061877.1">
    <property type="nucleotide sequence ID" value="NZ_CP049889.1"/>
</dbReference>
<evidence type="ECO:0000256" key="8">
    <source>
        <dbReference type="RuleBase" id="RU362110"/>
    </source>
</evidence>
<dbReference type="UniPathway" id="UPA00238"/>
<evidence type="ECO:0000256" key="1">
    <source>
        <dbReference type="ARBA" id="ARBA00004914"/>
    </source>
</evidence>
<dbReference type="InterPro" id="IPR013320">
    <property type="entry name" value="ConA-like_dom_sf"/>
</dbReference>
<dbReference type="GO" id="GO:0005985">
    <property type="term" value="P:sucrose metabolic process"/>
    <property type="evidence" value="ECO:0007669"/>
    <property type="project" value="UniProtKB-UniPathway"/>
</dbReference>
<evidence type="ECO:0000256" key="9">
    <source>
        <dbReference type="RuleBase" id="RU365015"/>
    </source>
</evidence>
<accession>A0A6G7WFA0</accession>
<comment type="subcellular location">
    <subcellularLocation>
        <location evidence="9">Cytoplasm</location>
    </subcellularLocation>
</comment>
<dbReference type="Proteomes" id="UP000501830">
    <property type="component" value="Chromosome"/>
</dbReference>
<dbReference type="PROSITE" id="PS00609">
    <property type="entry name" value="GLYCOSYL_HYDROL_F32"/>
    <property type="match status" value="1"/>
</dbReference>
<evidence type="ECO:0000259" key="10">
    <source>
        <dbReference type="Pfam" id="PF00251"/>
    </source>
</evidence>
<dbReference type="NCBIfam" id="TIGR01322">
    <property type="entry name" value="scrB_fam"/>
    <property type="match status" value="1"/>
</dbReference>
<evidence type="ECO:0000256" key="5">
    <source>
        <dbReference type="ARBA" id="ARBA00022801"/>
    </source>
</evidence>
<evidence type="ECO:0000256" key="3">
    <source>
        <dbReference type="ARBA" id="ARBA00012758"/>
    </source>
</evidence>
<evidence type="ECO:0000256" key="4">
    <source>
        <dbReference type="ARBA" id="ARBA00019623"/>
    </source>
</evidence>
<evidence type="ECO:0000256" key="2">
    <source>
        <dbReference type="ARBA" id="ARBA00009902"/>
    </source>
</evidence>
<dbReference type="InterPro" id="IPR051214">
    <property type="entry name" value="GH32_Enzymes"/>
</dbReference>
<dbReference type="EC" id="3.2.1.26" evidence="3 8"/>
<keyword evidence="5 8" id="KW-0378">Hydrolase</keyword>
<name>A0A6G7WFA0_9LACT</name>
<dbReference type="SUPFAM" id="SSF75005">
    <property type="entry name" value="Arabinanase/levansucrase/invertase"/>
    <property type="match status" value="1"/>
</dbReference>
<dbReference type="KEGG" id="jpo:G7058_01505"/>
<dbReference type="GO" id="GO:0004564">
    <property type="term" value="F:beta-fructofuranosidase activity"/>
    <property type="evidence" value="ECO:0007669"/>
    <property type="project" value="UniProtKB-EC"/>
</dbReference>
<dbReference type="AlphaFoldDB" id="A0A6G7WFA0"/>